<evidence type="ECO:0000313" key="10">
    <source>
        <dbReference type="EMBL" id="TPX59250.1"/>
    </source>
</evidence>
<keyword evidence="5 8" id="KW-0472">Membrane</keyword>
<evidence type="ECO:0000256" key="1">
    <source>
        <dbReference type="ARBA" id="ARBA00004211"/>
    </source>
</evidence>
<feature type="transmembrane region" description="Helical" evidence="8">
    <location>
        <begin position="278"/>
        <end position="297"/>
    </location>
</feature>
<protein>
    <recommendedName>
        <fullName evidence="9">MSP domain-containing protein</fullName>
    </recommendedName>
</protein>
<reference evidence="10 11" key="1">
    <citation type="journal article" date="2019" name="Sci. Rep.">
        <title>Comparative genomics of chytrid fungi reveal insights into the obligate biotrophic and pathogenic lifestyle of Synchytrium endobioticum.</title>
        <authorList>
            <person name="van de Vossenberg B.T.L.H."/>
            <person name="Warris S."/>
            <person name="Nguyen H.D.T."/>
            <person name="van Gent-Pelzer M.P.E."/>
            <person name="Joly D.L."/>
            <person name="van de Geest H.C."/>
            <person name="Bonants P.J.M."/>
            <person name="Smith D.S."/>
            <person name="Levesque C.A."/>
            <person name="van der Lee T.A.J."/>
        </authorList>
    </citation>
    <scope>NUCLEOTIDE SEQUENCE [LARGE SCALE GENOMIC DNA]</scope>
    <source>
        <strain evidence="10 11">CBS 809.83</strain>
    </source>
</reference>
<evidence type="ECO:0000259" key="9">
    <source>
        <dbReference type="PROSITE" id="PS50202"/>
    </source>
</evidence>
<dbReference type="InterPro" id="IPR013783">
    <property type="entry name" value="Ig-like_fold"/>
</dbReference>
<evidence type="ECO:0000256" key="6">
    <source>
        <dbReference type="SAM" id="Coils"/>
    </source>
</evidence>
<evidence type="ECO:0000256" key="2">
    <source>
        <dbReference type="ARBA" id="ARBA00008932"/>
    </source>
</evidence>
<evidence type="ECO:0000256" key="8">
    <source>
        <dbReference type="SAM" id="Phobius"/>
    </source>
</evidence>
<dbReference type="GO" id="GO:0090158">
    <property type="term" value="P:endoplasmic reticulum membrane organization"/>
    <property type="evidence" value="ECO:0007669"/>
    <property type="project" value="TreeGrafter"/>
</dbReference>
<evidence type="ECO:0000313" key="11">
    <source>
        <dbReference type="Proteomes" id="UP000318582"/>
    </source>
</evidence>
<proteinExistence type="inferred from homology"/>
<dbReference type="PROSITE" id="PS50202">
    <property type="entry name" value="MSP"/>
    <property type="match status" value="1"/>
</dbReference>
<keyword evidence="6" id="KW-0175">Coiled coil</keyword>
<feature type="region of interest" description="Disordered" evidence="7">
    <location>
        <begin position="151"/>
        <end position="201"/>
    </location>
</feature>
<dbReference type="Gene3D" id="2.60.40.10">
    <property type="entry name" value="Immunoglobulins"/>
    <property type="match status" value="1"/>
</dbReference>
<dbReference type="STRING" id="109895.A0A507E816"/>
<keyword evidence="11" id="KW-1185">Reference proteome</keyword>
<dbReference type="PANTHER" id="PTHR10809:SF6">
    <property type="entry name" value="AT11025P-RELATED"/>
    <property type="match status" value="1"/>
</dbReference>
<accession>A0A507E816</accession>
<dbReference type="InterPro" id="IPR016763">
    <property type="entry name" value="VAP"/>
</dbReference>
<dbReference type="InterPro" id="IPR008962">
    <property type="entry name" value="PapD-like_sf"/>
</dbReference>
<dbReference type="InterPro" id="IPR000535">
    <property type="entry name" value="MSP_dom"/>
</dbReference>
<organism evidence="10 11">
    <name type="scientific">Powellomyces hirtus</name>
    <dbReference type="NCBI Taxonomy" id="109895"/>
    <lineage>
        <taxon>Eukaryota</taxon>
        <taxon>Fungi</taxon>
        <taxon>Fungi incertae sedis</taxon>
        <taxon>Chytridiomycota</taxon>
        <taxon>Chytridiomycota incertae sedis</taxon>
        <taxon>Chytridiomycetes</taxon>
        <taxon>Spizellomycetales</taxon>
        <taxon>Powellomycetaceae</taxon>
        <taxon>Powellomyces</taxon>
    </lineage>
</organism>
<dbReference type="EMBL" id="QEAQ01000027">
    <property type="protein sequence ID" value="TPX59250.1"/>
    <property type="molecule type" value="Genomic_DNA"/>
</dbReference>
<dbReference type="GO" id="GO:0033149">
    <property type="term" value="F:FFAT motif binding"/>
    <property type="evidence" value="ECO:0007669"/>
    <property type="project" value="TreeGrafter"/>
</dbReference>
<feature type="coiled-coil region" evidence="6">
    <location>
        <begin position="211"/>
        <end position="238"/>
    </location>
</feature>
<evidence type="ECO:0000256" key="4">
    <source>
        <dbReference type="ARBA" id="ARBA00022989"/>
    </source>
</evidence>
<dbReference type="GO" id="GO:0005886">
    <property type="term" value="C:plasma membrane"/>
    <property type="evidence" value="ECO:0007669"/>
    <property type="project" value="TreeGrafter"/>
</dbReference>
<dbReference type="AlphaFoldDB" id="A0A507E816"/>
<feature type="domain" description="MSP" evidence="9">
    <location>
        <begin position="7"/>
        <end position="150"/>
    </location>
</feature>
<dbReference type="GO" id="GO:0061817">
    <property type="term" value="P:endoplasmic reticulum-plasma membrane tethering"/>
    <property type="evidence" value="ECO:0007669"/>
    <property type="project" value="TreeGrafter"/>
</dbReference>
<dbReference type="GO" id="GO:0005789">
    <property type="term" value="C:endoplasmic reticulum membrane"/>
    <property type="evidence" value="ECO:0007669"/>
    <property type="project" value="InterPro"/>
</dbReference>
<dbReference type="PIRSF" id="PIRSF019693">
    <property type="entry name" value="VAMP-associated"/>
    <property type="match status" value="1"/>
</dbReference>
<dbReference type="SUPFAM" id="SSF49354">
    <property type="entry name" value="PapD-like"/>
    <property type="match status" value="1"/>
</dbReference>
<dbReference type="PANTHER" id="PTHR10809">
    <property type="entry name" value="VESICLE-ASSOCIATED MEMBRANE PROTEIN-ASSOCIATED PROTEIN"/>
    <property type="match status" value="1"/>
</dbReference>
<dbReference type="Pfam" id="PF00635">
    <property type="entry name" value="Motile_Sperm"/>
    <property type="match status" value="1"/>
</dbReference>
<name>A0A507E816_9FUNG</name>
<sequence length="298" mass="32108">MDQSSSYLVVSPEKELAFSPPFSQTVKRTLTVTNAHPTSPIAFKIKTTAPKQYCVRPNSGRVAPNNSIQVQVLLQATKDDNATHTLLSSKSKDKFLVQGIKVPHDVMTLDGDELVARLGELWSQAETLKKTSPDAASQVLAERKLRCVYTENAETEPESGTGNGGRRRSSSAAQREDAAVPREFSDAADMASPRNSLLPSAATSVAPSAELMTARDKVKQLQAACEGYKEEIERLGALRLRRNDTAAAAAVARGGSNNISPVSKNASAQQLVAQEDHLSYRFVALIVVAAFCIGAFFF</sequence>
<comment type="subcellular location">
    <subcellularLocation>
        <location evidence="1">Membrane</location>
        <topology evidence="1">Single-pass type IV membrane protein</topology>
    </subcellularLocation>
</comment>
<gene>
    <name evidence="10" type="ORF">PhCBS80983_g02561</name>
</gene>
<evidence type="ECO:0000256" key="5">
    <source>
        <dbReference type="ARBA" id="ARBA00023136"/>
    </source>
</evidence>
<keyword evidence="4 8" id="KW-1133">Transmembrane helix</keyword>
<comment type="similarity">
    <text evidence="2">Belongs to the VAMP-associated protein (VAP) (TC 9.B.17) family.</text>
</comment>
<keyword evidence="3 8" id="KW-0812">Transmembrane</keyword>
<dbReference type="Proteomes" id="UP000318582">
    <property type="component" value="Unassembled WGS sequence"/>
</dbReference>
<evidence type="ECO:0000256" key="3">
    <source>
        <dbReference type="ARBA" id="ARBA00022692"/>
    </source>
</evidence>
<evidence type="ECO:0000256" key="7">
    <source>
        <dbReference type="SAM" id="MobiDB-lite"/>
    </source>
</evidence>
<comment type="caution">
    <text evidence="10">The sequence shown here is derived from an EMBL/GenBank/DDBJ whole genome shotgun (WGS) entry which is preliminary data.</text>
</comment>
<feature type="compositionally biased region" description="Basic and acidic residues" evidence="7">
    <location>
        <begin position="174"/>
        <end position="185"/>
    </location>
</feature>